<gene>
    <name evidence="1" type="ORF">B0H17DRAFT_1201357</name>
</gene>
<name>A0AAD7DGA3_MYCRO</name>
<reference evidence="1" key="1">
    <citation type="submission" date="2023-03" db="EMBL/GenBank/DDBJ databases">
        <title>Massive genome expansion in bonnet fungi (Mycena s.s.) driven by repeated elements and novel gene families across ecological guilds.</title>
        <authorList>
            <consortium name="Lawrence Berkeley National Laboratory"/>
            <person name="Harder C.B."/>
            <person name="Miyauchi S."/>
            <person name="Viragh M."/>
            <person name="Kuo A."/>
            <person name="Thoen E."/>
            <person name="Andreopoulos B."/>
            <person name="Lu D."/>
            <person name="Skrede I."/>
            <person name="Drula E."/>
            <person name="Henrissat B."/>
            <person name="Morin E."/>
            <person name="Kohler A."/>
            <person name="Barry K."/>
            <person name="LaButti K."/>
            <person name="Morin E."/>
            <person name="Salamov A."/>
            <person name="Lipzen A."/>
            <person name="Mereny Z."/>
            <person name="Hegedus B."/>
            <person name="Baldrian P."/>
            <person name="Stursova M."/>
            <person name="Weitz H."/>
            <person name="Taylor A."/>
            <person name="Grigoriev I.V."/>
            <person name="Nagy L.G."/>
            <person name="Martin F."/>
            <person name="Kauserud H."/>
        </authorList>
    </citation>
    <scope>NUCLEOTIDE SEQUENCE</scope>
    <source>
        <strain evidence="1">CBHHK067</strain>
    </source>
</reference>
<sequence length="210" mass="23402">MRFYTVVGTIVVAKHPLNSAAAIESQMELAGIKQSSQWKNVRRRLRSVMENTSDTLRFQHPTFREFLISKACPAEFRINANTWKKILTPSALGLLQGLSNVSPPPAKELEKIAQDSIDFLTDFKVPILQSKPHIYLSVLPWTTPSSVVYKNYKPIFPNTASIRVKNTATQHMERIAVVFSPEGYIVCTSGSTPAAITFWMPKAMPVPLGG</sequence>
<evidence type="ECO:0000313" key="2">
    <source>
        <dbReference type="Proteomes" id="UP001221757"/>
    </source>
</evidence>
<keyword evidence="2" id="KW-1185">Reference proteome</keyword>
<accession>A0AAD7DGA3</accession>
<organism evidence="1 2">
    <name type="scientific">Mycena rosella</name>
    <name type="common">Pink bonnet</name>
    <name type="synonym">Agaricus rosellus</name>
    <dbReference type="NCBI Taxonomy" id="1033263"/>
    <lineage>
        <taxon>Eukaryota</taxon>
        <taxon>Fungi</taxon>
        <taxon>Dikarya</taxon>
        <taxon>Basidiomycota</taxon>
        <taxon>Agaricomycotina</taxon>
        <taxon>Agaricomycetes</taxon>
        <taxon>Agaricomycetidae</taxon>
        <taxon>Agaricales</taxon>
        <taxon>Marasmiineae</taxon>
        <taxon>Mycenaceae</taxon>
        <taxon>Mycena</taxon>
    </lineage>
</organism>
<dbReference type="AlphaFoldDB" id="A0AAD7DGA3"/>
<proteinExistence type="predicted"/>
<protein>
    <submittedName>
        <fullName evidence="1">Uncharacterized protein</fullName>
    </submittedName>
</protein>
<dbReference type="EMBL" id="JARKIE010000061">
    <property type="protein sequence ID" value="KAJ7691012.1"/>
    <property type="molecule type" value="Genomic_DNA"/>
</dbReference>
<evidence type="ECO:0000313" key="1">
    <source>
        <dbReference type="EMBL" id="KAJ7691012.1"/>
    </source>
</evidence>
<dbReference type="Proteomes" id="UP001221757">
    <property type="component" value="Unassembled WGS sequence"/>
</dbReference>
<comment type="caution">
    <text evidence="1">The sequence shown here is derived from an EMBL/GenBank/DDBJ whole genome shotgun (WGS) entry which is preliminary data.</text>
</comment>